<feature type="region of interest" description="Disordered" evidence="1">
    <location>
        <begin position="503"/>
        <end position="653"/>
    </location>
</feature>
<feature type="region of interest" description="Disordered" evidence="1">
    <location>
        <begin position="1"/>
        <end position="31"/>
    </location>
</feature>
<feature type="compositionally biased region" description="Polar residues" evidence="1">
    <location>
        <begin position="458"/>
        <end position="482"/>
    </location>
</feature>
<keyword evidence="3" id="KW-1185">Reference proteome</keyword>
<feature type="compositionally biased region" description="Low complexity" evidence="1">
    <location>
        <begin position="517"/>
        <end position="526"/>
    </location>
</feature>
<dbReference type="OrthoDB" id="5243398at2759"/>
<feature type="compositionally biased region" description="Basic residues" evidence="1">
    <location>
        <begin position="527"/>
        <end position="539"/>
    </location>
</feature>
<reference evidence="2 3" key="1">
    <citation type="submission" date="2020-05" db="EMBL/GenBank/DDBJ databases">
        <title>Identification and distribution of gene clusters putatively required for synthesis of sphingolipid metabolism inhibitors in phylogenetically diverse species of the filamentous fungus Fusarium.</title>
        <authorList>
            <person name="Kim H.-S."/>
            <person name="Busman M."/>
            <person name="Brown D.W."/>
            <person name="Divon H."/>
            <person name="Uhlig S."/>
            <person name="Proctor R.H."/>
        </authorList>
    </citation>
    <scope>NUCLEOTIDE SEQUENCE [LARGE SCALE GENOMIC DNA]</scope>
    <source>
        <strain evidence="2 3">NRRL 20693</strain>
    </source>
</reference>
<feature type="region of interest" description="Disordered" evidence="1">
    <location>
        <begin position="402"/>
        <end position="422"/>
    </location>
</feature>
<feature type="compositionally biased region" description="Polar residues" evidence="1">
    <location>
        <begin position="623"/>
        <end position="641"/>
    </location>
</feature>
<gene>
    <name evidence="2" type="ORF">FHETE_7884</name>
</gene>
<proteinExistence type="predicted"/>
<feature type="region of interest" description="Disordered" evidence="1">
    <location>
        <begin position="837"/>
        <end position="858"/>
    </location>
</feature>
<accession>A0A8H5WL38</accession>
<feature type="region of interest" description="Disordered" evidence="1">
    <location>
        <begin position="759"/>
        <end position="813"/>
    </location>
</feature>
<dbReference type="AlphaFoldDB" id="A0A8H5WL38"/>
<dbReference type="EMBL" id="JAAGWQ010000161">
    <property type="protein sequence ID" value="KAF5662600.1"/>
    <property type="molecule type" value="Genomic_DNA"/>
</dbReference>
<sequence>MRSEALVKPTGAVDQVLLTPDDSQTTDTNASASPLSTAALAAAPAPQHGRSGWRVGSAMLNTQMNPYNTPGHGASALHQTSSQAVSPLTGLGLSPYHDGRIRNAVPSKLKGKTDRKQGNFGVMQMHVQKPEMTERDLAAKRTSEGTAAAAARLASAQRYVQPRRPRPQPTLIYPPSQPYTPMDVSVPVAPLVTIPSQPLPVLPVAPRPVAQPPLVLVTPQDKPLSARSRMVEVGQELNARYERHLSTSTNNAQEIGMEHTEAPSTGLDDMQDEDVEYPDELPMTAEIIEGTTAARADSTELMFTSTVDSTHPLPTNVKAEQIRLLKLLESIPPVAVVNQLCKALVHFGGTLDAPPPTGGLFPQSASNNGSGDLFISWVSEVFPSNLALPESAISQSTMQLKPLAKPRGRPKGSKNNSTPKAVQSLSTAFIPLSVRPSSDGTTEISLVPIENDALAPQESASNSQNSDAPPVSNTNTTGQTDSLLSTTMRPILPLPLDSVRPVAPLVTKLKRRKRLQPTPRRVPTGRPRGRPKGSKNKSKLRSDTQNEKTGQSNSRIIDLKDKSRSQSEAQAKGGDPQNAGSPSTSEIVEEHSNEEGTSATQEDTFDPPHNAQERRTDTVTGDAVTTSRKSRASSFNDQATVQALPGKRKELRQTPHLGTQTLGTPQIHNTIAPPLDTINHVQQPKRRRISQGTVRRLPVNSEGNFCTPSVLETGPPEVAVDKELSSTSNSFSSHTRVGSEVGDRSTLWKPRVAFQPHHHLDIPRLNRSQQDPAKQTSIRLQGHGHRQTQLHRSPELGSGQSNQSPRMPSPVADELRGQFPEALGHVSADMTAMALYQRQRQQQRPIANQPDRTTEQSVVRAIGSRSSANFQELYSQTSSLRQGQHSRPLSADSSSIIDMAGPTLMVDIIEAAPVPDMTPVHNFSAQNYLNANYSISPDEAILLSRLEATVAEPDLRGRAYPTIGKG</sequence>
<evidence type="ECO:0000313" key="3">
    <source>
        <dbReference type="Proteomes" id="UP000567885"/>
    </source>
</evidence>
<dbReference type="Proteomes" id="UP000567885">
    <property type="component" value="Unassembled WGS sequence"/>
</dbReference>
<feature type="compositionally biased region" description="Polar residues" evidence="1">
    <location>
        <begin position="766"/>
        <end position="779"/>
    </location>
</feature>
<feature type="region of interest" description="Disordered" evidence="1">
    <location>
        <begin position="455"/>
        <end position="482"/>
    </location>
</feature>
<organism evidence="2 3">
    <name type="scientific">Fusarium heterosporum</name>
    <dbReference type="NCBI Taxonomy" id="42747"/>
    <lineage>
        <taxon>Eukaryota</taxon>
        <taxon>Fungi</taxon>
        <taxon>Dikarya</taxon>
        <taxon>Ascomycota</taxon>
        <taxon>Pezizomycotina</taxon>
        <taxon>Sordariomycetes</taxon>
        <taxon>Hypocreomycetidae</taxon>
        <taxon>Hypocreales</taxon>
        <taxon>Nectriaceae</taxon>
        <taxon>Fusarium</taxon>
        <taxon>Fusarium heterosporum species complex</taxon>
    </lineage>
</organism>
<evidence type="ECO:0000313" key="2">
    <source>
        <dbReference type="EMBL" id="KAF5662600.1"/>
    </source>
</evidence>
<name>A0A8H5WL38_FUSHE</name>
<feature type="region of interest" description="Disordered" evidence="1">
    <location>
        <begin position="156"/>
        <end position="176"/>
    </location>
</feature>
<feature type="compositionally biased region" description="Polar residues" evidence="1">
    <location>
        <begin position="413"/>
        <end position="422"/>
    </location>
</feature>
<evidence type="ECO:0000256" key="1">
    <source>
        <dbReference type="SAM" id="MobiDB-lite"/>
    </source>
</evidence>
<comment type="caution">
    <text evidence="2">The sequence shown here is derived from an EMBL/GenBank/DDBJ whole genome shotgun (WGS) entry which is preliminary data.</text>
</comment>
<feature type="region of interest" description="Disordered" evidence="1">
    <location>
        <begin position="875"/>
        <end position="894"/>
    </location>
</feature>
<protein>
    <submittedName>
        <fullName evidence="2">Uncharacterized protein</fullName>
    </submittedName>
</protein>